<keyword evidence="3" id="KW-0285">Flavoprotein</keyword>
<comment type="similarity">
    <text evidence="2">Belongs to the FAD-binding monooxygenase family.</text>
</comment>
<keyword evidence="8" id="KW-1185">Reference proteome</keyword>
<proteinExistence type="inferred from homology"/>
<dbReference type="InterPro" id="IPR036188">
    <property type="entry name" value="FAD/NAD-bd_sf"/>
</dbReference>
<evidence type="ECO:0000256" key="6">
    <source>
        <dbReference type="ARBA" id="ARBA00023002"/>
    </source>
</evidence>
<comment type="cofactor">
    <cofactor evidence="1">
        <name>FAD</name>
        <dbReference type="ChEBI" id="CHEBI:57692"/>
    </cofactor>
</comment>
<dbReference type="Proteomes" id="UP001440984">
    <property type="component" value="Unassembled WGS sequence"/>
</dbReference>
<name>A0ABV0LBH5_9PSEU</name>
<protein>
    <submittedName>
        <fullName evidence="7">NAD(P)/FAD-dependent oxidoreductase</fullName>
        <ecNumber evidence="7">1.14.13.-</ecNumber>
    </submittedName>
</protein>
<dbReference type="RefSeq" id="WP_348949883.1">
    <property type="nucleotide sequence ID" value="NZ_JBDZYD010000004.1"/>
</dbReference>
<comment type="caution">
    <text evidence="7">The sequence shown here is derived from an EMBL/GenBank/DDBJ whole genome shotgun (WGS) entry which is preliminary data.</text>
</comment>
<gene>
    <name evidence="7" type="ORF">ABJI51_11230</name>
</gene>
<organism evidence="7 8">
    <name type="scientific">Amycolatopsis melonis</name>
    <dbReference type="NCBI Taxonomy" id="3156488"/>
    <lineage>
        <taxon>Bacteria</taxon>
        <taxon>Bacillati</taxon>
        <taxon>Actinomycetota</taxon>
        <taxon>Actinomycetes</taxon>
        <taxon>Pseudonocardiales</taxon>
        <taxon>Pseudonocardiaceae</taxon>
        <taxon>Amycolatopsis</taxon>
    </lineage>
</organism>
<reference evidence="7 8" key="1">
    <citation type="submission" date="2024-05" db="EMBL/GenBank/DDBJ databases">
        <authorList>
            <person name="Zhao H."/>
            <person name="Xu Y."/>
            <person name="Lin S."/>
            <person name="Spain J.C."/>
            <person name="Zhou N.-Y."/>
        </authorList>
    </citation>
    <scope>NUCLEOTIDE SEQUENCE [LARGE SCALE GENOMIC DNA]</scope>
    <source>
        <strain evidence="7 8">NEAU-NG30</strain>
    </source>
</reference>
<dbReference type="SUPFAM" id="SSF51905">
    <property type="entry name" value="FAD/NAD(P)-binding domain"/>
    <property type="match status" value="2"/>
</dbReference>
<evidence type="ECO:0000256" key="2">
    <source>
        <dbReference type="ARBA" id="ARBA00010139"/>
    </source>
</evidence>
<dbReference type="GO" id="GO:0016491">
    <property type="term" value="F:oxidoreductase activity"/>
    <property type="evidence" value="ECO:0007669"/>
    <property type="project" value="UniProtKB-KW"/>
</dbReference>
<dbReference type="PANTHER" id="PTHR43098">
    <property type="entry name" value="L-ORNITHINE N(5)-MONOOXYGENASE-RELATED"/>
    <property type="match status" value="1"/>
</dbReference>
<keyword evidence="5" id="KW-0521">NADP</keyword>
<evidence type="ECO:0000256" key="4">
    <source>
        <dbReference type="ARBA" id="ARBA00022827"/>
    </source>
</evidence>
<keyword evidence="4" id="KW-0274">FAD</keyword>
<evidence type="ECO:0000313" key="8">
    <source>
        <dbReference type="Proteomes" id="UP001440984"/>
    </source>
</evidence>
<evidence type="ECO:0000313" key="7">
    <source>
        <dbReference type="EMBL" id="MEQ0559646.1"/>
    </source>
</evidence>
<keyword evidence="6 7" id="KW-0560">Oxidoreductase</keyword>
<evidence type="ECO:0000256" key="5">
    <source>
        <dbReference type="ARBA" id="ARBA00022857"/>
    </source>
</evidence>
<dbReference type="EC" id="1.14.13.-" evidence="7"/>
<dbReference type="PANTHER" id="PTHR43098:SF2">
    <property type="entry name" value="FAD-BINDING MONOOXYGENASE AUSB-RELATED"/>
    <property type="match status" value="1"/>
</dbReference>
<dbReference type="EMBL" id="JBDZYD010000004">
    <property type="protein sequence ID" value="MEQ0559646.1"/>
    <property type="molecule type" value="Genomic_DNA"/>
</dbReference>
<dbReference type="InterPro" id="IPR050775">
    <property type="entry name" value="FAD-binding_Monooxygenases"/>
</dbReference>
<evidence type="ECO:0000256" key="3">
    <source>
        <dbReference type="ARBA" id="ARBA00022630"/>
    </source>
</evidence>
<dbReference type="Gene3D" id="3.50.50.60">
    <property type="entry name" value="FAD/NAD(P)-binding domain"/>
    <property type="match status" value="2"/>
</dbReference>
<dbReference type="Pfam" id="PF13738">
    <property type="entry name" value="Pyr_redox_3"/>
    <property type="match status" value="1"/>
</dbReference>
<evidence type="ECO:0000256" key="1">
    <source>
        <dbReference type="ARBA" id="ARBA00001974"/>
    </source>
</evidence>
<sequence length="596" mass="66739">MFQPDVPKILEKYAAERTKRTRPDGAAQYVLLSEEHTHLTEDPFTERVEREPVRDHVTVAVIGAGFAGLMTTAYLKEAGVTDVRVVESGGDVGGTWYWNRYPGVRCDVASLLYLPLLEETGYMPTEWYPSGPEILEHCQRIAKQYDMYDKGLFHTRVTDLVWDETARLWTVRTDRGDEFTAQFVSYGLGHLSVPKLPGVPGVEKFAGHMFHTSRWDYAYTGDPDGGPLDNLRDKRVAIIGSAATAVQAVPELAAACQELFVFQRTPSVVDVRNNRPVDPDWFARIATPGWQQRWLENYADTMTAAEPPEECLIDDGFTAMARMWRNSGGQGPSTDPDAPEGVKGWLFADLKKMHEIHARVDATVKDPQTAELLKPWYHVSCKRMAFNDEFLDAFNVPTVHLVDTDGKGPERITERGVVVDGVEYEVDCIIFASGFEVNTAPTRRVGFDAVGRDGARLSEYWADGMRTMHSIHVHGFPNAFLVQPATGAMRFSNVTHILMESARTVATVIAHALDEGAGVVEVTRQAEDDWMQNVEVDEDWAAFLTADCTPGYINNEAGGLGAFSLFQDYVTADVMTFFRVLQQWRDAREFTGLEFR</sequence>
<accession>A0ABV0LBH5</accession>